<name>A0ABU0AP10_9BACI</name>
<organism evidence="1 2">
    <name type="scientific">Cytobacillus purgationiresistens</name>
    <dbReference type="NCBI Taxonomy" id="863449"/>
    <lineage>
        <taxon>Bacteria</taxon>
        <taxon>Bacillati</taxon>
        <taxon>Bacillota</taxon>
        <taxon>Bacilli</taxon>
        <taxon>Bacillales</taxon>
        <taxon>Bacillaceae</taxon>
        <taxon>Cytobacillus</taxon>
    </lineage>
</organism>
<keyword evidence="2" id="KW-1185">Reference proteome</keyword>
<reference evidence="1 2" key="1">
    <citation type="submission" date="2023-07" db="EMBL/GenBank/DDBJ databases">
        <title>Genomic Encyclopedia of Type Strains, Phase IV (KMG-IV): sequencing the most valuable type-strain genomes for metagenomic binning, comparative biology and taxonomic classification.</title>
        <authorList>
            <person name="Goeker M."/>
        </authorList>
    </citation>
    <scope>NUCLEOTIDE SEQUENCE [LARGE SCALE GENOMIC DNA]</scope>
    <source>
        <strain evidence="1 2">DSM 23494</strain>
    </source>
</reference>
<protein>
    <submittedName>
        <fullName evidence="1">Uncharacterized protein</fullName>
    </submittedName>
</protein>
<sequence>MTSTSLLFFIVSKKTGNLTSMIKQDFNTIKSNTEYSKIKHLALKKAAM</sequence>
<dbReference type="RefSeq" id="WP_307478582.1">
    <property type="nucleotide sequence ID" value="NZ_JAUSUB010000032.1"/>
</dbReference>
<dbReference type="EMBL" id="JAUSUB010000032">
    <property type="protein sequence ID" value="MDQ0273027.1"/>
    <property type="molecule type" value="Genomic_DNA"/>
</dbReference>
<accession>A0ABU0AP10</accession>
<dbReference type="Proteomes" id="UP001238088">
    <property type="component" value="Unassembled WGS sequence"/>
</dbReference>
<comment type="caution">
    <text evidence="1">The sequence shown here is derived from an EMBL/GenBank/DDBJ whole genome shotgun (WGS) entry which is preliminary data.</text>
</comment>
<evidence type="ECO:0000313" key="2">
    <source>
        <dbReference type="Proteomes" id="UP001238088"/>
    </source>
</evidence>
<evidence type="ECO:0000313" key="1">
    <source>
        <dbReference type="EMBL" id="MDQ0273027.1"/>
    </source>
</evidence>
<proteinExistence type="predicted"/>
<gene>
    <name evidence="1" type="ORF">J2S17_004921</name>
</gene>